<evidence type="ECO:0000256" key="6">
    <source>
        <dbReference type="ARBA" id="ARBA00023170"/>
    </source>
</evidence>
<evidence type="ECO:0000313" key="11">
    <source>
        <dbReference type="Ensembl" id="ENSKMAP00000003102.1"/>
    </source>
</evidence>
<keyword evidence="6" id="KW-0675">Receptor</keyword>
<evidence type="ECO:0000256" key="5">
    <source>
        <dbReference type="ARBA" id="ARBA00023136"/>
    </source>
</evidence>
<dbReference type="Proteomes" id="UP000264800">
    <property type="component" value="Unplaced"/>
</dbReference>
<dbReference type="Gene3D" id="3.40.50.11530">
    <property type="match status" value="1"/>
</dbReference>
<evidence type="ECO:0000313" key="12">
    <source>
        <dbReference type="Proteomes" id="UP000264800"/>
    </source>
</evidence>
<dbReference type="InterPro" id="IPR013568">
    <property type="entry name" value="SEFIR_dom"/>
</dbReference>
<dbReference type="InterPro" id="IPR039465">
    <property type="entry name" value="IL-17_rcpt-like"/>
</dbReference>
<evidence type="ECO:0000259" key="10">
    <source>
        <dbReference type="Pfam" id="PF08357"/>
    </source>
</evidence>
<dbReference type="KEGG" id="kmr:108247396"/>
<keyword evidence="2 8" id="KW-0812">Transmembrane</keyword>
<reference evidence="11" key="2">
    <citation type="submission" date="2025-09" db="UniProtKB">
        <authorList>
            <consortium name="Ensembl"/>
        </authorList>
    </citation>
    <scope>IDENTIFICATION</scope>
</reference>
<feature type="signal peptide" evidence="9">
    <location>
        <begin position="1"/>
        <end position="20"/>
    </location>
</feature>
<evidence type="ECO:0000256" key="7">
    <source>
        <dbReference type="ARBA" id="ARBA00023180"/>
    </source>
</evidence>
<feature type="domain" description="SEFIR" evidence="10">
    <location>
        <begin position="439"/>
        <end position="589"/>
    </location>
</feature>
<dbReference type="AlphaFoldDB" id="A0A3Q3EMM2"/>
<dbReference type="Ensembl" id="ENSKMAT00000003165.1">
    <property type="protein sequence ID" value="ENSKMAP00000003102.1"/>
    <property type="gene ID" value="ENSKMAG00000002381.1"/>
</dbReference>
<dbReference type="OrthoDB" id="9949622at2759"/>
<name>A0A3Q3EMM2_KRYMA</name>
<dbReference type="PANTHER" id="PTHR15583">
    <property type="entry name" value="INTERLEUKIN-17 RECEPTOR"/>
    <property type="match status" value="1"/>
</dbReference>
<feature type="transmembrane region" description="Helical" evidence="8">
    <location>
        <begin position="382"/>
        <end position="403"/>
    </location>
</feature>
<feature type="chain" id="PRO_5018686999" evidence="9">
    <location>
        <begin position="21"/>
        <end position="607"/>
    </location>
</feature>
<evidence type="ECO:0000256" key="8">
    <source>
        <dbReference type="SAM" id="Phobius"/>
    </source>
</evidence>
<keyword evidence="12" id="KW-1185">Reference proteome</keyword>
<evidence type="ECO:0000256" key="9">
    <source>
        <dbReference type="SAM" id="SignalP"/>
    </source>
</evidence>
<keyword evidence="4 8" id="KW-1133">Transmembrane helix</keyword>
<proteinExistence type="predicted"/>
<dbReference type="Pfam" id="PF08357">
    <property type="entry name" value="SEFIR"/>
    <property type="match status" value="1"/>
</dbReference>
<dbReference type="PANTHER" id="PTHR15583:SF12">
    <property type="entry name" value="INTERLEUKIN-17 RECEPTOR C"/>
    <property type="match status" value="1"/>
</dbReference>
<dbReference type="GeneID" id="108247396"/>
<dbReference type="GO" id="GO:0030368">
    <property type="term" value="F:interleukin-17 receptor activity"/>
    <property type="evidence" value="ECO:0007669"/>
    <property type="project" value="InterPro"/>
</dbReference>
<reference evidence="11" key="1">
    <citation type="submission" date="2025-08" db="UniProtKB">
        <authorList>
            <consortium name="Ensembl"/>
        </authorList>
    </citation>
    <scope>IDENTIFICATION</scope>
</reference>
<organism evidence="11 12">
    <name type="scientific">Kryptolebias marmoratus</name>
    <name type="common">Mangrove killifish</name>
    <name type="synonym">Rivulus marmoratus</name>
    <dbReference type="NCBI Taxonomy" id="37003"/>
    <lineage>
        <taxon>Eukaryota</taxon>
        <taxon>Metazoa</taxon>
        <taxon>Chordata</taxon>
        <taxon>Craniata</taxon>
        <taxon>Vertebrata</taxon>
        <taxon>Euteleostomi</taxon>
        <taxon>Actinopterygii</taxon>
        <taxon>Neopterygii</taxon>
        <taxon>Teleostei</taxon>
        <taxon>Neoteleostei</taxon>
        <taxon>Acanthomorphata</taxon>
        <taxon>Ovalentaria</taxon>
        <taxon>Atherinomorphae</taxon>
        <taxon>Cyprinodontiformes</taxon>
        <taxon>Rivulidae</taxon>
        <taxon>Kryptolebias</taxon>
    </lineage>
</organism>
<keyword evidence="7" id="KW-0325">Glycoprotein</keyword>
<dbReference type="CTD" id="84818"/>
<dbReference type="OMA" id="RTEEWMH"/>
<dbReference type="RefSeq" id="XP_017290980.1">
    <property type="nucleotide sequence ID" value="XM_017435491.3"/>
</dbReference>
<comment type="subcellular location">
    <subcellularLocation>
        <location evidence="1">Membrane</location>
        <topology evidence="1">Single-pass type I membrane protein</topology>
    </subcellularLocation>
</comment>
<keyword evidence="5 8" id="KW-0472">Membrane</keyword>
<dbReference type="GeneTree" id="ENSGT00940000168503"/>
<protein>
    <submittedName>
        <fullName evidence="11">Interleukin-17 receptor C-like</fullName>
    </submittedName>
</protein>
<evidence type="ECO:0000256" key="1">
    <source>
        <dbReference type="ARBA" id="ARBA00004479"/>
    </source>
</evidence>
<sequence length="607" mass="69281">MFSPEWIWCLLLALYGSAWSLNISKYDGKTIICSQGLSDCTIKNVLFQANSTVDIQKLQPDFKLCCEKETLCTLCLDIEMELYIPLDKDLEDEDQSGGDEDDKETMNEKTSVTVCYAVAMSLSACKKVEFTVNYTALAQHNLAKVSMVITESDGVSFGSQIFILTNPVQILQAPSLDQVCSQDRWKHLTECQVPTINIILNEQTNRMELHFEGENRTLPSLCVQYELEGCCRKLDQISIPLDSVASCICLQAWYDPSLRRTLQCPFKGKEPPRYLQENMRKNVSVNVSLSKMSDGNTMLVWNLSAPCRLEGEVQLFYKRQCNEIKNMQQLSNGTWKQNIKGLWEREGAFENINERFSQCVMVKINEMKFGPFCANDSGRWRWSLLVVGVMLLVCLTVLMIYFLHDFVKKWVWSWHHGGFVKIGIKGHVVLLSPPDEDVDVSESVNQLGSLLCSQGFSVSVDQWSRKDQCSQGPLLWLYSQLQKLDNMGGRVVLVLTQKTCERTEEWTQLNRDGEVENPQQLKSPYSDLFSASLFLIHEHKQLGRAAEIFVLVNFDSNQQHRSNKSLPELLRGLPLFHLPSQTRSLLAELTVAETKMSPSRRTRIGWR</sequence>
<dbReference type="GO" id="GO:0016020">
    <property type="term" value="C:membrane"/>
    <property type="evidence" value="ECO:0007669"/>
    <property type="project" value="UniProtKB-SubCell"/>
</dbReference>
<accession>A0A3Q3EMM2</accession>
<evidence type="ECO:0000256" key="3">
    <source>
        <dbReference type="ARBA" id="ARBA00022729"/>
    </source>
</evidence>
<evidence type="ECO:0000256" key="2">
    <source>
        <dbReference type="ARBA" id="ARBA00022692"/>
    </source>
</evidence>
<keyword evidence="3 9" id="KW-0732">Signal</keyword>
<evidence type="ECO:0000256" key="4">
    <source>
        <dbReference type="ARBA" id="ARBA00022989"/>
    </source>
</evidence>
<dbReference type="STRING" id="37003.ENSKMAP00000003102"/>